<feature type="transmembrane region" description="Helical" evidence="1">
    <location>
        <begin position="156"/>
        <end position="178"/>
    </location>
</feature>
<comment type="caution">
    <text evidence="2">The sequence shown here is derived from an EMBL/GenBank/DDBJ whole genome shotgun (WGS) entry which is preliminary data.</text>
</comment>
<evidence type="ECO:0000313" key="2">
    <source>
        <dbReference type="EMBL" id="MDR7276894.1"/>
    </source>
</evidence>
<feature type="transmembrane region" description="Helical" evidence="1">
    <location>
        <begin position="434"/>
        <end position="455"/>
    </location>
</feature>
<dbReference type="RefSeq" id="WP_310369102.1">
    <property type="nucleotide sequence ID" value="NZ_JAVDYB010000001.1"/>
</dbReference>
<accession>A0AAE3YRA1</accession>
<feature type="transmembrane region" description="Helical" evidence="1">
    <location>
        <begin position="190"/>
        <end position="214"/>
    </location>
</feature>
<keyword evidence="1" id="KW-0812">Transmembrane</keyword>
<evidence type="ECO:0000256" key="1">
    <source>
        <dbReference type="SAM" id="Phobius"/>
    </source>
</evidence>
<protein>
    <submittedName>
        <fullName evidence="2">ABC-2 type transport system permease protein</fullName>
    </submittedName>
</protein>
<dbReference type="EMBL" id="JAVDYB010000001">
    <property type="protein sequence ID" value="MDR7276894.1"/>
    <property type="molecule type" value="Genomic_DNA"/>
</dbReference>
<sequence>MSAAAAVGGLAARQIRRGGLIVLGFAAAMPALVAATYDTVAADPAAMAGLETIATNPAVRTLFGEPVALDRAGGFTVWRVGTALAVVVGVWSVLATTRVTRGEEDAGRWDVLLAGRVPARAVLARHLAVVALVPVAVGAAVTAVLAAAGGPDRAGAAVHGAGLAVLGLFAVAVAALAAQILPARAQATGAAIAVLGAGLLMRMVGDGLDGVAWLRWLSPFGLLARSAPYDRDDPVPLLILLGAAVLTGAAALAVAGRRDVGGGLVAPAGPRRPRPGLLGGVAPFAVRRALPAVAAWSAGIVAYFLLIGLTVTSVAEFLAANAAFTGTAAEAGFAGLDTTGGLTATLFAVLALPVGAFTGVRLAAFTAAETDRRLATLAAGPLSRHRLLGAEVAATVGGALVLLTAAAVATWAGVAAAGGALPLTAALAGTWNTLPIVLLSLGAAVLAVGAAPRLTALAAAVPSTGGFLLQVIADSTGAPGWVAAMSPFAHLAPVPLLPANLPAAATTTAIAAALTLLGVLAYRRRDLAS</sequence>
<feature type="transmembrane region" description="Helical" evidence="1">
    <location>
        <begin position="20"/>
        <end position="37"/>
    </location>
</feature>
<keyword evidence="1" id="KW-1133">Transmembrane helix</keyword>
<feature type="transmembrane region" description="Helical" evidence="1">
    <location>
        <begin position="467"/>
        <end position="489"/>
    </location>
</feature>
<feature type="transmembrane region" description="Helical" evidence="1">
    <location>
        <begin position="293"/>
        <end position="320"/>
    </location>
</feature>
<feature type="transmembrane region" description="Helical" evidence="1">
    <location>
        <begin position="392"/>
        <end position="414"/>
    </location>
</feature>
<keyword evidence="3" id="KW-1185">Reference proteome</keyword>
<organism evidence="2 3">
    <name type="scientific">Catenuloplanes atrovinosus</name>
    <dbReference type="NCBI Taxonomy" id="137266"/>
    <lineage>
        <taxon>Bacteria</taxon>
        <taxon>Bacillati</taxon>
        <taxon>Actinomycetota</taxon>
        <taxon>Actinomycetes</taxon>
        <taxon>Micromonosporales</taxon>
        <taxon>Micromonosporaceae</taxon>
        <taxon>Catenuloplanes</taxon>
    </lineage>
</organism>
<keyword evidence="1" id="KW-0472">Membrane</keyword>
<name>A0AAE3YRA1_9ACTN</name>
<dbReference type="Proteomes" id="UP001183643">
    <property type="component" value="Unassembled WGS sequence"/>
</dbReference>
<dbReference type="AlphaFoldDB" id="A0AAE3YRA1"/>
<feature type="transmembrane region" description="Helical" evidence="1">
    <location>
        <begin position="501"/>
        <end position="522"/>
    </location>
</feature>
<feature type="transmembrane region" description="Helical" evidence="1">
    <location>
        <begin position="234"/>
        <end position="255"/>
    </location>
</feature>
<gene>
    <name evidence="2" type="ORF">J2S41_003672</name>
</gene>
<reference evidence="2" key="1">
    <citation type="submission" date="2023-07" db="EMBL/GenBank/DDBJ databases">
        <title>Sequencing the genomes of 1000 actinobacteria strains.</title>
        <authorList>
            <person name="Klenk H.-P."/>
        </authorList>
    </citation>
    <scope>NUCLEOTIDE SEQUENCE</scope>
    <source>
        <strain evidence="2">DSM 44707</strain>
    </source>
</reference>
<feature type="transmembrane region" description="Helical" evidence="1">
    <location>
        <begin position="76"/>
        <end position="94"/>
    </location>
</feature>
<proteinExistence type="predicted"/>
<feature type="transmembrane region" description="Helical" evidence="1">
    <location>
        <begin position="127"/>
        <end position="150"/>
    </location>
</feature>
<evidence type="ECO:0000313" key="3">
    <source>
        <dbReference type="Proteomes" id="UP001183643"/>
    </source>
</evidence>
<feature type="transmembrane region" description="Helical" evidence="1">
    <location>
        <begin position="340"/>
        <end position="364"/>
    </location>
</feature>